<dbReference type="Proteomes" id="UP001324287">
    <property type="component" value="Chromosome"/>
</dbReference>
<sequence>MTLHYSNPALDAELAYRREVLMAAGHRTRAPRGSWLRNRRRPR</sequence>
<name>A0ABZ1B360_9ACTN</name>
<evidence type="ECO:0000313" key="1">
    <source>
        <dbReference type="EMBL" id="WRL64596.1"/>
    </source>
</evidence>
<dbReference type="RefSeq" id="WP_324275921.1">
    <property type="nucleotide sequence ID" value="NZ_CP141261.1"/>
</dbReference>
<evidence type="ECO:0000313" key="2">
    <source>
        <dbReference type="Proteomes" id="UP001324287"/>
    </source>
</evidence>
<gene>
    <name evidence="1" type="ORF">U6N30_01995</name>
</gene>
<dbReference type="EMBL" id="CP141261">
    <property type="protein sequence ID" value="WRL64596.1"/>
    <property type="molecule type" value="Genomic_DNA"/>
</dbReference>
<keyword evidence="2" id="KW-1185">Reference proteome</keyword>
<accession>A0ABZ1B360</accession>
<organism evidence="1 2">
    <name type="scientific">Blastococcus brunescens</name>
    <dbReference type="NCBI Taxonomy" id="1564165"/>
    <lineage>
        <taxon>Bacteria</taxon>
        <taxon>Bacillati</taxon>
        <taxon>Actinomycetota</taxon>
        <taxon>Actinomycetes</taxon>
        <taxon>Geodermatophilales</taxon>
        <taxon>Geodermatophilaceae</taxon>
        <taxon>Blastococcus</taxon>
    </lineage>
</organism>
<reference evidence="1 2" key="1">
    <citation type="submission" date="2023-12" db="EMBL/GenBank/DDBJ databases">
        <title>Blastococcus brunescens sp. nov., an actonobacterium isolated from sandstone collected in sahara desert.</title>
        <authorList>
            <person name="Gtari M."/>
            <person name="Ghodhbane F."/>
        </authorList>
    </citation>
    <scope>NUCLEOTIDE SEQUENCE [LARGE SCALE GENOMIC DNA]</scope>
    <source>
        <strain evidence="1 2">BMG 8361</strain>
    </source>
</reference>
<protein>
    <submittedName>
        <fullName evidence="1">Uncharacterized protein</fullName>
    </submittedName>
</protein>
<proteinExistence type="predicted"/>